<dbReference type="AlphaFoldDB" id="A0A1B2EJS6"/>
<dbReference type="InterPro" id="IPR013078">
    <property type="entry name" value="His_Pase_superF_clade-1"/>
</dbReference>
<organism evidence="2">
    <name type="scientific">Microvirga ossetica</name>
    <dbReference type="NCBI Taxonomy" id="1882682"/>
    <lineage>
        <taxon>Bacteria</taxon>
        <taxon>Pseudomonadati</taxon>
        <taxon>Pseudomonadota</taxon>
        <taxon>Alphaproteobacteria</taxon>
        <taxon>Hyphomicrobiales</taxon>
        <taxon>Methylobacteriaceae</taxon>
        <taxon>Microvirga</taxon>
    </lineage>
</organism>
<feature type="signal peptide" evidence="1">
    <location>
        <begin position="1"/>
        <end position="21"/>
    </location>
</feature>
<dbReference type="SUPFAM" id="SSF53254">
    <property type="entry name" value="Phosphoglycerate mutase-like"/>
    <property type="match status" value="1"/>
</dbReference>
<dbReference type="InterPro" id="IPR029033">
    <property type="entry name" value="His_PPase_superfam"/>
</dbReference>
<evidence type="ECO:0000313" key="2">
    <source>
        <dbReference type="EMBL" id="ANY80224.1"/>
    </source>
</evidence>
<proteinExistence type="predicted"/>
<dbReference type="KEGG" id="moc:BB934_19985"/>
<feature type="chain" id="PRO_5008535946" evidence="1">
    <location>
        <begin position="22"/>
        <end position="185"/>
    </location>
</feature>
<gene>
    <name evidence="2" type="ORF">BB934_19985</name>
</gene>
<reference evidence="2" key="1">
    <citation type="submission" date="2016-07" db="EMBL/GenBank/DDBJ databases">
        <title>Microvirga ossetica sp. nov. a new species of rhizobia isolated from root nodules of the legume species Vicia alpestris Steven originated from North Ossetia region in the Caucasus.</title>
        <authorList>
            <person name="Safronova V.I."/>
            <person name="Kuznetsova I.G."/>
            <person name="Sazanova A.L."/>
            <person name="Belimov A."/>
            <person name="Andronov E."/>
            <person name="Osledkin Y.S."/>
            <person name="Onishchuk O.P."/>
            <person name="Kurchak O.N."/>
            <person name="Shaposhnikov A.I."/>
            <person name="Willems A."/>
            <person name="Tikhonovich I.A."/>
        </authorList>
    </citation>
    <scope>NUCLEOTIDE SEQUENCE [LARGE SCALE GENOMIC DNA]</scope>
    <source>
        <strain evidence="2">V5/3M</strain>
    </source>
</reference>
<keyword evidence="1" id="KW-0732">Signal</keyword>
<dbReference type="RefSeq" id="WP_099511230.1">
    <property type="nucleotide sequence ID" value="NZ_CP016616.1"/>
</dbReference>
<dbReference type="EMBL" id="CP016616">
    <property type="protein sequence ID" value="ANY80224.1"/>
    <property type="molecule type" value="Genomic_DNA"/>
</dbReference>
<name>A0A1B2EJS6_9HYPH</name>
<dbReference type="Gene3D" id="3.40.50.1240">
    <property type="entry name" value="Phosphoglycerate mutase-like"/>
    <property type="match status" value="1"/>
</dbReference>
<accession>A0A1B2EJS6</accession>
<dbReference type="CDD" id="cd07040">
    <property type="entry name" value="HP"/>
    <property type="match status" value="1"/>
</dbReference>
<dbReference type="Pfam" id="PF00300">
    <property type="entry name" value="His_Phos_1"/>
    <property type="match status" value="1"/>
</dbReference>
<dbReference type="SMART" id="SM00855">
    <property type="entry name" value="PGAM"/>
    <property type="match status" value="1"/>
</dbReference>
<evidence type="ECO:0000256" key="1">
    <source>
        <dbReference type="SAM" id="SignalP"/>
    </source>
</evidence>
<dbReference type="OrthoDB" id="2237472at2"/>
<protein>
    <submittedName>
        <fullName evidence="2">Histidine phosphatase family protein</fullName>
    </submittedName>
</protein>
<sequence length="185" mass="20293">MPMAVAFLVLLATIWPQALLASDAAWQALRDGGTVALFRHARAPGTGDPPQFRLEDCSTQRNLSAEGRRQAQAIGEQFRARQIPVEQVLSSRWCRALDTARLAFGSLTEPFSPLDSFFAGRDREETQTEALRQRIGEWRSRGVLVLVTHQVNITALTGIFPEEGEALVLKPKAGAGFDLIGRIGP</sequence>